<dbReference type="Pfam" id="PF00172">
    <property type="entry name" value="Zn_clus"/>
    <property type="match status" value="1"/>
</dbReference>
<organism evidence="3 4">
    <name type="scientific">Tolypocladium ophioglossoides (strain CBS 100239)</name>
    <name type="common">Snaketongue truffleclub</name>
    <name type="synonym">Elaphocordyceps ophioglossoides</name>
    <dbReference type="NCBI Taxonomy" id="1163406"/>
    <lineage>
        <taxon>Eukaryota</taxon>
        <taxon>Fungi</taxon>
        <taxon>Dikarya</taxon>
        <taxon>Ascomycota</taxon>
        <taxon>Pezizomycotina</taxon>
        <taxon>Sordariomycetes</taxon>
        <taxon>Hypocreomycetidae</taxon>
        <taxon>Hypocreales</taxon>
        <taxon>Ophiocordycipitaceae</taxon>
        <taxon>Tolypocladium</taxon>
    </lineage>
</organism>
<name>A0A0L0NJ36_TOLOC</name>
<proteinExistence type="predicted"/>
<evidence type="ECO:0000259" key="2">
    <source>
        <dbReference type="PROSITE" id="PS50048"/>
    </source>
</evidence>
<reference evidence="3 4" key="1">
    <citation type="journal article" date="2015" name="BMC Genomics">
        <title>The genome of the truffle-parasite Tolypocladium ophioglossoides and the evolution of antifungal peptaibiotics.</title>
        <authorList>
            <person name="Quandt C.A."/>
            <person name="Bushley K.E."/>
            <person name="Spatafora J.W."/>
        </authorList>
    </citation>
    <scope>NUCLEOTIDE SEQUENCE [LARGE SCALE GENOMIC DNA]</scope>
    <source>
        <strain evidence="3 4">CBS 100239</strain>
    </source>
</reference>
<dbReference type="InterPro" id="IPR036864">
    <property type="entry name" value="Zn2-C6_fun-type_DNA-bd_sf"/>
</dbReference>
<gene>
    <name evidence="3" type="ORF">TOPH_01942</name>
</gene>
<dbReference type="AlphaFoldDB" id="A0A0L0NJ36"/>
<feature type="domain" description="Zn(2)-C6 fungal-type" evidence="2">
    <location>
        <begin position="14"/>
        <end position="43"/>
    </location>
</feature>
<dbReference type="PROSITE" id="PS50048">
    <property type="entry name" value="ZN2_CY6_FUNGAL_2"/>
    <property type="match status" value="1"/>
</dbReference>
<sequence length="513" mass="55334">MQLGPFDRRKKLSRCQACAASHLKCSGERPCASCARRGVACSYAAARDGGGGPLILLERGRQQTSASWGAGRETQTARLQRVVTPPGGLADEQLRHVYFFDVFVRRNSFTGRARTCGDEVTALAERHSQQGSHLYHAMLALGARYAVQLHAADGPGGRSSGLLSALGHYSKAVSHLRLALDAQARGKGGRRQQEQQRMCILWTTLLLGLFEVSASDAHPTAQQTLTTLTPRTQLMNDATGAAWRQHIIHGTAQALAASGPSACRSGPGLAFFTQARVFEVCRTILFNEATFLTEPEWVRLAREGLPGDDGRPLDSLLDIMVMCSRLRVRAGAFIEGQEAAPEMQADAEARAIASDGHHLREALRCWHEAYTAQSSKGVDARGDSDSDSDGDASMLLARVFFAATSIYLSGIFDYSAAHWQRLQLPAATLDAATVQQHVACVLALTAAALERSRLSPLLFLFPLRIAGARSRRQPRQQQRITALLGRVAGDGFVVAATVGAELRELWALAAGGE</sequence>
<protein>
    <recommendedName>
        <fullName evidence="2">Zn(2)-C6 fungal-type domain-containing protein</fullName>
    </recommendedName>
</protein>
<dbReference type="PANTHER" id="PTHR38111:SF2">
    <property type="entry name" value="FINGER DOMAIN PROTEIN, PUTATIVE (AFU_ORTHOLOGUE AFUA_1G01560)-RELATED"/>
    <property type="match status" value="1"/>
</dbReference>
<dbReference type="Proteomes" id="UP000036947">
    <property type="component" value="Unassembled WGS sequence"/>
</dbReference>
<dbReference type="CDD" id="cd00067">
    <property type="entry name" value="GAL4"/>
    <property type="match status" value="1"/>
</dbReference>
<dbReference type="SMART" id="SM00066">
    <property type="entry name" value="GAL4"/>
    <property type="match status" value="1"/>
</dbReference>
<dbReference type="Pfam" id="PF11951">
    <property type="entry name" value="Fungal_trans_2"/>
    <property type="match status" value="1"/>
</dbReference>
<dbReference type="SUPFAM" id="SSF57701">
    <property type="entry name" value="Zn2/Cys6 DNA-binding domain"/>
    <property type="match status" value="1"/>
</dbReference>
<evidence type="ECO:0000313" key="3">
    <source>
        <dbReference type="EMBL" id="KND93765.1"/>
    </source>
</evidence>
<keyword evidence="1" id="KW-0539">Nucleus</keyword>
<dbReference type="InterPro" id="IPR001138">
    <property type="entry name" value="Zn2Cys6_DnaBD"/>
</dbReference>
<evidence type="ECO:0000256" key="1">
    <source>
        <dbReference type="ARBA" id="ARBA00023242"/>
    </source>
</evidence>
<dbReference type="InterPro" id="IPR021858">
    <property type="entry name" value="Fun_TF"/>
</dbReference>
<dbReference type="EMBL" id="LFRF01000003">
    <property type="protein sequence ID" value="KND93765.1"/>
    <property type="molecule type" value="Genomic_DNA"/>
</dbReference>
<dbReference type="PANTHER" id="PTHR38111">
    <property type="entry name" value="ZN(2)-C6 FUNGAL-TYPE DOMAIN-CONTAINING PROTEIN-RELATED"/>
    <property type="match status" value="1"/>
</dbReference>
<dbReference type="Gene3D" id="4.10.240.10">
    <property type="entry name" value="Zn(2)-C6 fungal-type DNA-binding domain"/>
    <property type="match status" value="1"/>
</dbReference>
<dbReference type="OrthoDB" id="194358at2759"/>
<dbReference type="GO" id="GO:0008270">
    <property type="term" value="F:zinc ion binding"/>
    <property type="evidence" value="ECO:0007669"/>
    <property type="project" value="InterPro"/>
</dbReference>
<dbReference type="GO" id="GO:0000981">
    <property type="term" value="F:DNA-binding transcription factor activity, RNA polymerase II-specific"/>
    <property type="evidence" value="ECO:0007669"/>
    <property type="project" value="InterPro"/>
</dbReference>
<accession>A0A0L0NJ36</accession>
<evidence type="ECO:0000313" key="4">
    <source>
        <dbReference type="Proteomes" id="UP000036947"/>
    </source>
</evidence>
<keyword evidence="4" id="KW-1185">Reference proteome</keyword>
<comment type="caution">
    <text evidence="3">The sequence shown here is derived from an EMBL/GenBank/DDBJ whole genome shotgun (WGS) entry which is preliminary data.</text>
</comment>
<dbReference type="InterPro" id="IPR053178">
    <property type="entry name" value="Osmoadaptation_assoc"/>
</dbReference>